<gene>
    <name evidence="2" type="ORF">N7469_001002</name>
</gene>
<proteinExistence type="predicted"/>
<protein>
    <recommendedName>
        <fullName evidence="1">Apiosidase-like catalytic domain-containing protein</fullName>
    </recommendedName>
</protein>
<evidence type="ECO:0000313" key="3">
    <source>
        <dbReference type="Proteomes" id="UP001147733"/>
    </source>
</evidence>
<dbReference type="PANTHER" id="PTHR37836">
    <property type="entry name" value="LMO1036 PROTEIN"/>
    <property type="match status" value="1"/>
</dbReference>
<dbReference type="Pfam" id="PF13204">
    <property type="entry name" value="Apiosidase"/>
    <property type="match status" value="1"/>
</dbReference>
<evidence type="ECO:0000313" key="2">
    <source>
        <dbReference type="EMBL" id="KAJ5242675.1"/>
    </source>
</evidence>
<accession>A0A9W9PDR6</accession>
<dbReference type="Proteomes" id="UP001147733">
    <property type="component" value="Unassembled WGS sequence"/>
</dbReference>
<dbReference type="PANTHER" id="PTHR37836:SF2">
    <property type="entry name" value="DUF4038 DOMAIN-CONTAINING PROTEIN"/>
    <property type="match status" value="1"/>
</dbReference>
<keyword evidence="3" id="KW-1185">Reference proteome</keyword>
<name>A0A9W9PDR6_PENCI</name>
<dbReference type="AlphaFoldDB" id="A0A9W9PDR6"/>
<organism evidence="2 3">
    <name type="scientific">Penicillium citrinum</name>
    <dbReference type="NCBI Taxonomy" id="5077"/>
    <lineage>
        <taxon>Eukaryota</taxon>
        <taxon>Fungi</taxon>
        <taxon>Dikarya</taxon>
        <taxon>Ascomycota</taxon>
        <taxon>Pezizomycotina</taxon>
        <taxon>Eurotiomycetes</taxon>
        <taxon>Eurotiomycetidae</taxon>
        <taxon>Eurotiales</taxon>
        <taxon>Aspergillaceae</taxon>
        <taxon>Penicillium</taxon>
    </lineage>
</organism>
<feature type="domain" description="Apiosidase-like catalytic" evidence="1">
    <location>
        <begin position="1"/>
        <end position="218"/>
    </location>
</feature>
<evidence type="ECO:0000259" key="1">
    <source>
        <dbReference type="Pfam" id="PF13204"/>
    </source>
</evidence>
<dbReference type="InterPro" id="IPR025277">
    <property type="entry name" value="Apiosidase-like_cat_dom"/>
</dbReference>
<reference evidence="2" key="2">
    <citation type="journal article" date="2023" name="IMA Fungus">
        <title>Comparative genomic study of the Penicillium genus elucidates a diverse pangenome and 15 lateral gene transfer events.</title>
        <authorList>
            <person name="Petersen C."/>
            <person name="Sorensen T."/>
            <person name="Nielsen M.R."/>
            <person name="Sondergaard T.E."/>
            <person name="Sorensen J.L."/>
            <person name="Fitzpatrick D.A."/>
            <person name="Frisvad J.C."/>
            <person name="Nielsen K.L."/>
        </authorList>
    </citation>
    <scope>NUCLEOTIDE SEQUENCE</scope>
    <source>
        <strain evidence="2">IBT 23319</strain>
    </source>
</reference>
<dbReference type="RefSeq" id="XP_056505679.1">
    <property type="nucleotide sequence ID" value="XM_056639922.1"/>
</dbReference>
<comment type="caution">
    <text evidence="2">The sequence shown here is derived from an EMBL/GenBank/DDBJ whole genome shotgun (WGS) entry which is preliminary data.</text>
</comment>
<dbReference type="OrthoDB" id="2581507at2759"/>
<sequence length="259" mass="28860">MMGGDSNGFWADNVPQARAEWRENPSSDPKSHFHPIQDTRSIWSAMMKGIKEGEARHGYEAFVTFQLTSPWISDPPTPFSWGHNYINGSYGTLSMGAVQSGHESPDSSGIDAKFTVLTPWNSRKNYESAHDSFNTNKPIWNVSDVRHGFYPAVLSGACGITYGSLPVQQSYENMSLIATSEHFMDPQLGLSENASWHEAVHWPGARQTGYLGKPFSSLSREQVNELTPAREYVSSVNGSIEDIMLFEGDRYIAGMITRR</sequence>
<reference evidence="2" key="1">
    <citation type="submission" date="2022-11" db="EMBL/GenBank/DDBJ databases">
        <authorList>
            <person name="Petersen C."/>
        </authorList>
    </citation>
    <scope>NUCLEOTIDE SEQUENCE</scope>
    <source>
        <strain evidence="2">IBT 23319</strain>
    </source>
</reference>
<dbReference type="EMBL" id="JAPQKT010000001">
    <property type="protein sequence ID" value="KAJ5242675.1"/>
    <property type="molecule type" value="Genomic_DNA"/>
</dbReference>
<dbReference type="GeneID" id="81379089"/>